<feature type="domain" description="Outer membrane protein beta-barrel" evidence="9">
    <location>
        <begin position="366"/>
        <end position="764"/>
    </location>
</feature>
<evidence type="ECO:0000256" key="2">
    <source>
        <dbReference type="ARBA" id="ARBA00022448"/>
    </source>
</evidence>
<dbReference type="RefSeq" id="WP_259829130.1">
    <property type="nucleotide sequence ID" value="NZ_JANZQH010000004.1"/>
</dbReference>
<dbReference type="InterPro" id="IPR039426">
    <property type="entry name" value="TonB-dep_rcpt-like"/>
</dbReference>
<dbReference type="PANTHER" id="PTHR30069">
    <property type="entry name" value="TONB-DEPENDENT OUTER MEMBRANE RECEPTOR"/>
    <property type="match status" value="1"/>
</dbReference>
<evidence type="ECO:0000313" key="10">
    <source>
        <dbReference type="EMBL" id="MCT2408006.1"/>
    </source>
</evidence>
<keyword evidence="11" id="KW-1185">Reference proteome</keyword>
<evidence type="ECO:0000256" key="1">
    <source>
        <dbReference type="ARBA" id="ARBA00004571"/>
    </source>
</evidence>
<keyword evidence="4" id="KW-0812">Transmembrane</keyword>
<dbReference type="Proteomes" id="UP001142057">
    <property type="component" value="Unassembled WGS sequence"/>
</dbReference>
<dbReference type="SUPFAM" id="SSF56935">
    <property type="entry name" value="Porins"/>
    <property type="match status" value="1"/>
</dbReference>
<evidence type="ECO:0000259" key="9">
    <source>
        <dbReference type="Pfam" id="PF14905"/>
    </source>
</evidence>
<dbReference type="InterPro" id="IPR037066">
    <property type="entry name" value="Plug_dom_sf"/>
</dbReference>
<organism evidence="10 11">
    <name type="scientific">Chryseobacterium pyrolae</name>
    <dbReference type="NCBI Taxonomy" id="2987481"/>
    <lineage>
        <taxon>Bacteria</taxon>
        <taxon>Pseudomonadati</taxon>
        <taxon>Bacteroidota</taxon>
        <taxon>Flavobacteriia</taxon>
        <taxon>Flavobacteriales</taxon>
        <taxon>Weeksellaceae</taxon>
        <taxon>Chryseobacterium group</taxon>
        <taxon>Chryseobacterium</taxon>
    </lineage>
</organism>
<dbReference type="Gene3D" id="2.170.130.10">
    <property type="entry name" value="TonB-dependent receptor, plug domain"/>
    <property type="match status" value="1"/>
</dbReference>
<evidence type="ECO:0000256" key="4">
    <source>
        <dbReference type="ARBA" id="ARBA00022692"/>
    </source>
</evidence>
<protein>
    <submittedName>
        <fullName evidence="10">TonB-dependent receptor</fullName>
    </submittedName>
</protein>
<keyword evidence="2" id="KW-0813">Transport</keyword>
<keyword evidence="3" id="KW-1134">Transmembrane beta strand</keyword>
<dbReference type="InterPro" id="IPR036942">
    <property type="entry name" value="Beta-barrel_TonB_sf"/>
</dbReference>
<evidence type="ECO:0000256" key="5">
    <source>
        <dbReference type="ARBA" id="ARBA00022729"/>
    </source>
</evidence>
<dbReference type="Gene3D" id="2.40.170.20">
    <property type="entry name" value="TonB-dependent receptor, beta-barrel domain"/>
    <property type="match status" value="1"/>
</dbReference>
<keyword evidence="7" id="KW-0998">Cell outer membrane</keyword>
<dbReference type="InterPro" id="IPR012910">
    <property type="entry name" value="Plug_dom"/>
</dbReference>
<dbReference type="InterPro" id="IPR008969">
    <property type="entry name" value="CarboxyPept-like_regulatory"/>
</dbReference>
<keyword evidence="6" id="KW-0472">Membrane</keyword>
<evidence type="ECO:0000259" key="8">
    <source>
        <dbReference type="Pfam" id="PF07715"/>
    </source>
</evidence>
<dbReference type="PANTHER" id="PTHR30069:SF29">
    <property type="entry name" value="HEMOGLOBIN AND HEMOGLOBIN-HAPTOGLOBIN-BINDING PROTEIN 1-RELATED"/>
    <property type="match status" value="1"/>
</dbReference>
<dbReference type="Pfam" id="PF14905">
    <property type="entry name" value="OMP_b-brl_3"/>
    <property type="match status" value="1"/>
</dbReference>
<dbReference type="Pfam" id="PF07715">
    <property type="entry name" value="Plug"/>
    <property type="match status" value="1"/>
</dbReference>
<comment type="subcellular location">
    <subcellularLocation>
        <location evidence="1">Cell outer membrane</location>
        <topology evidence="1">Multi-pass membrane protein</topology>
    </subcellularLocation>
</comment>
<reference evidence="10" key="1">
    <citation type="submission" date="2022-08" db="EMBL/GenBank/DDBJ databases">
        <title>Chryseobacterium antibioticum,isolated from the rhizosphere soil of Pyrola in Tibet.</title>
        <authorList>
            <person name="Kan Y."/>
        </authorList>
    </citation>
    <scope>NUCLEOTIDE SEQUENCE</scope>
    <source>
        <strain evidence="10">Pc2-12</strain>
    </source>
</reference>
<evidence type="ECO:0000256" key="7">
    <source>
        <dbReference type="ARBA" id="ARBA00023237"/>
    </source>
</evidence>
<name>A0ABT2IH92_9FLAO</name>
<gene>
    <name evidence="10" type="ORF">NZD88_10695</name>
</gene>
<dbReference type="SUPFAM" id="SSF49464">
    <property type="entry name" value="Carboxypeptidase regulatory domain-like"/>
    <property type="match status" value="1"/>
</dbReference>
<keyword evidence="10" id="KW-0675">Receptor</keyword>
<dbReference type="InterPro" id="IPR041700">
    <property type="entry name" value="OMP_b-brl_3"/>
</dbReference>
<accession>A0ABT2IH92</accession>
<proteinExistence type="predicted"/>
<dbReference type="Gene3D" id="2.60.40.1120">
    <property type="entry name" value="Carboxypeptidase-like, regulatory domain"/>
    <property type="match status" value="1"/>
</dbReference>
<evidence type="ECO:0000256" key="6">
    <source>
        <dbReference type="ARBA" id="ARBA00023136"/>
    </source>
</evidence>
<evidence type="ECO:0000313" key="11">
    <source>
        <dbReference type="Proteomes" id="UP001142057"/>
    </source>
</evidence>
<evidence type="ECO:0000256" key="3">
    <source>
        <dbReference type="ARBA" id="ARBA00022452"/>
    </source>
</evidence>
<keyword evidence="5" id="KW-0732">Signal</keyword>
<feature type="domain" description="TonB-dependent receptor plug" evidence="8">
    <location>
        <begin position="135"/>
        <end position="206"/>
    </location>
</feature>
<comment type="caution">
    <text evidence="10">The sequence shown here is derived from an EMBL/GenBank/DDBJ whole genome shotgun (WGS) entry which is preliminary data.</text>
</comment>
<dbReference type="EMBL" id="JANZQH010000004">
    <property type="protein sequence ID" value="MCT2408006.1"/>
    <property type="molecule type" value="Genomic_DNA"/>
</dbReference>
<sequence>MNIKLWVLLLLFLGYFGKAQETVKGKVQDSETKNVISQAEVSVLNKSDRQLIQKVLSDSSGLFQLTNISVNTYILIRKDGYRTRELDKTEDFSLIELEPATENISEVVIRSTARSIKLNDGNIVMSVSGNKDFKTSANLLEVLRKTPGVSIDQEGGIFMGGRITPAIFIDGKPVAMSSQELQSYLRSLPPEMVESIEVNANPSSKYDAEFKGIIDIRLKRNGNLGWKGNYSGNTYVNKYSYRENSLNLSYNTEKIAYSLQSGYNNGISTYRYNALQKLANTNVMRTNTYQEDEGNVYSIQTGADFRLNDKSRVGISVRGNFRTSDRIRSGSLYTTNNDESLLIFNTESENPTDYSQKNYGLNTDYSFQNKGFKLNFLGNYLSVKNKQKDDFINRDKPTTELLSYWKSDLLNKIDIQTVQIDVSQKIGNADIEAGIKYSHSITHNNIRYDTLSVNDRFVFDPERSNMFSYQEKIWAGYVSYRQKLGKLQINGGLRFENTASISDAVTRDSVVSRNYLEWLPSFSTVYTFNKSNELSLSYSRKMTRPVFSQLNPFRVYFSPLNYWIGNPYLQPSFTSQIKLTYRYKNWVTSFTAGKEKDVMTRYPLYNPKTNVLEYLGTNLPYRKFASLETSFPMKVTRWWNINSQITGYYNDEFRPYLDEVFALKVYNYEIRINQVFSLPKGYTINLFANYESKTGNSLYIIKPRYTVDLSVQKSWFNNTLNTKIGYNNIFDSYNQQLEFRHKQIMDNRLTHWWDSSRLVVSVGYSFGSSKYQAKELQKTEEENRTR</sequence>